<keyword evidence="2" id="KW-1185">Reference proteome</keyword>
<name>A0A919R983_9ACTN</name>
<dbReference type="Proteomes" id="UP000655287">
    <property type="component" value="Unassembled WGS sequence"/>
</dbReference>
<dbReference type="EMBL" id="BOOU01000061">
    <property type="protein sequence ID" value="GII79655.1"/>
    <property type="molecule type" value="Genomic_DNA"/>
</dbReference>
<dbReference type="AlphaFoldDB" id="A0A919R983"/>
<organism evidence="1 2">
    <name type="scientific">Sphaerisporangium rufum</name>
    <dbReference type="NCBI Taxonomy" id="1381558"/>
    <lineage>
        <taxon>Bacteria</taxon>
        <taxon>Bacillati</taxon>
        <taxon>Actinomycetota</taxon>
        <taxon>Actinomycetes</taxon>
        <taxon>Streptosporangiales</taxon>
        <taxon>Streptosporangiaceae</taxon>
        <taxon>Sphaerisporangium</taxon>
    </lineage>
</organism>
<proteinExistence type="predicted"/>
<comment type="caution">
    <text evidence="1">The sequence shown here is derived from an EMBL/GenBank/DDBJ whole genome shotgun (WGS) entry which is preliminary data.</text>
</comment>
<evidence type="ECO:0000313" key="2">
    <source>
        <dbReference type="Proteomes" id="UP000655287"/>
    </source>
</evidence>
<accession>A0A919R983</accession>
<protein>
    <submittedName>
        <fullName evidence="1">Uncharacterized protein</fullName>
    </submittedName>
</protein>
<evidence type="ECO:0000313" key="1">
    <source>
        <dbReference type="EMBL" id="GII79655.1"/>
    </source>
</evidence>
<sequence length="77" mass="8089">MVPEFVGHVVEAVPVLIAGAAVWSVRNLPGRIVQAILGWKALSRANRADIPAVMEALARWDAGSAAAEPNEVSASEE</sequence>
<gene>
    <name evidence="1" type="ORF">Sru01_46370</name>
</gene>
<dbReference type="RefSeq" id="WP_203989767.1">
    <property type="nucleotide sequence ID" value="NZ_BOOU01000061.1"/>
</dbReference>
<reference evidence="1" key="1">
    <citation type="submission" date="2021-01" db="EMBL/GenBank/DDBJ databases">
        <title>Whole genome shotgun sequence of Sphaerisporangium rufum NBRC 109079.</title>
        <authorList>
            <person name="Komaki H."/>
            <person name="Tamura T."/>
        </authorList>
    </citation>
    <scope>NUCLEOTIDE SEQUENCE</scope>
    <source>
        <strain evidence="1">NBRC 109079</strain>
    </source>
</reference>